<reference evidence="6 7" key="1">
    <citation type="submission" date="2019-12" db="EMBL/GenBank/DDBJ databases">
        <title>Genomic-based taxomic classification of the family Erythrobacteraceae.</title>
        <authorList>
            <person name="Xu L."/>
        </authorList>
    </citation>
    <scope>NUCLEOTIDE SEQUENCE [LARGE SCALE GENOMIC DNA]</scope>
    <source>
        <strain evidence="6 7">MCCC 1K02066</strain>
    </source>
</reference>
<proteinExistence type="inferred from homology"/>
<gene>
    <name evidence="6" type="ORF">GRI75_00165</name>
</gene>
<keyword evidence="7" id="KW-1185">Reference proteome</keyword>
<evidence type="ECO:0000256" key="1">
    <source>
        <dbReference type="ARBA" id="ARBA00007074"/>
    </source>
</evidence>
<evidence type="ECO:0000256" key="2">
    <source>
        <dbReference type="ARBA" id="ARBA00022670"/>
    </source>
</evidence>
<dbReference type="OrthoDB" id="8481272at2"/>
<dbReference type="Gene3D" id="3.90.1720.10">
    <property type="entry name" value="endopeptidase domain like (from Nostoc punctiforme)"/>
    <property type="match status" value="1"/>
</dbReference>
<organism evidence="6 7">
    <name type="scientific">Croceibacterium soli</name>
    <dbReference type="NCBI Taxonomy" id="1739690"/>
    <lineage>
        <taxon>Bacteria</taxon>
        <taxon>Pseudomonadati</taxon>
        <taxon>Pseudomonadota</taxon>
        <taxon>Alphaproteobacteria</taxon>
        <taxon>Sphingomonadales</taxon>
        <taxon>Erythrobacteraceae</taxon>
        <taxon>Croceibacterium</taxon>
    </lineage>
</organism>
<keyword evidence="2" id="KW-0645">Protease</keyword>
<dbReference type="PROSITE" id="PS51935">
    <property type="entry name" value="NLPC_P60"/>
    <property type="match status" value="1"/>
</dbReference>
<dbReference type="Pfam" id="PF00877">
    <property type="entry name" value="NLPC_P60"/>
    <property type="match status" value="1"/>
</dbReference>
<protein>
    <submittedName>
        <fullName evidence="6">Peptidoglycan endopeptidase</fullName>
    </submittedName>
</protein>
<dbReference type="InterPro" id="IPR000064">
    <property type="entry name" value="NLP_P60_dom"/>
</dbReference>
<evidence type="ECO:0000256" key="4">
    <source>
        <dbReference type="ARBA" id="ARBA00022807"/>
    </source>
</evidence>
<evidence type="ECO:0000313" key="6">
    <source>
        <dbReference type="EMBL" id="MXP40056.1"/>
    </source>
</evidence>
<dbReference type="SUPFAM" id="SSF54001">
    <property type="entry name" value="Cysteine proteinases"/>
    <property type="match status" value="1"/>
</dbReference>
<comment type="similarity">
    <text evidence="1">Belongs to the peptidase C40 family.</text>
</comment>
<comment type="caution">
    <text evidence="6">The sequence shown here is derived from an EMBL/GenBank/DDBJ whole genome shotgun (WGS) entry which is preliminary data.</text>
</comment>
<evidence type="ECO:0000256" key="3">
    <source>
        <dbReference type="ARBA" id="ARBA00022801"/>
    </source>
</evidence>
<dbReference type="GO" id="GO:0008234">
    <property type="term" value="F:cysteine-type peptidase activity"/>
    <property type="evidence" value="ECO:0007669"/>
    <property type="project" value="UniProtKB-KW"/>
</dbReference>
<dbReference type="Proteomes" id="UP000469159">
    <property type="component" value="Unassembled WGS sequence"/>
</dbReference>
<keyword evidence="3" id="KW-0378">Hydrolase</keyword>
<feature type="domain" description="NlpC/P60" evidence="5">
    <location>
        <begin position="2"/>
        <end position="134"/>
    </location>
</feature>
<evidence type="ECO:0000259" key="5">
    <source>
        <dbReference type="PROSITE" id="PS51935"/>
    </source>
</evidence>
<dbReference type="GO" id="GO:0006508">
    <property type="term" value="P:proteolysis"/>
    <property type="evidence" value="ECO:0007669"/>
    <property type="project" value="UniProtKB-KW"/>
</dbReference>
<dbReference type="AlphaFoldDB" id="A0A6I4UNS3"/>
<keyword evidence="4" id="KW-0788">Thiol protease</keyword>
<evidence type="ECO:0000313" key="7">
    <source>
        <dbReference type="Proteomes" id="UP000469159"/>
    </source>
</evidence>
<dbReference type="EMBL" id="WTYK01000001">
    <property type="protein sequence ID" value="MXP40056.1"/>
    <property type="molecule type" value="Genomic_DNA"/>
</dbReference>
<dbReference type="RefSeq" id="WP_160744929.1">
    <property type="nucleotide sequence ID" value="NZ_WTYK01000001.1"/>
</dbReference>
<sequence length="134" mass="13732">MSEAARAFAAAAEGLVGTPFRFRGRDAATGLDCVGLVAAALRAAGRTVPAVPAYSMRQRDFGAQLGSAVLAGFLEAGGAAEAGDLLLVRAGPGQVHLLVVGTGCKLIHAHAGLGRVVATPPPCPWPIERHWRLE</sequence>
<name>A0A6I4UNS3_9SPHN</name>
<dbReference type="InterPro" id="IPR038765">
    <property type="entry name" value="Papain-like_cys_pep_sf"/>
</dbReference>
<accession>A0A6I4UNS3</accession>